<dbReference type="GO" id="GO:0006310">
    <property type="term" value="P:DNA recombination"/>
    <property type="evidence" value="ECO:0007669"/>
    <property type="project" value="UniProtKB-UniRule"/>
</dbReference>
<gene>
    <name evidence="11" type="primary">hjc</name>
    <name evidence="12" type="ORF">ENM60_04525</name>
</gene>
<feature type="binding site" evidence="11">
    <location>
        <position position="11"/>
    </location>
    <ligand>
        <name>Mg(2+)</name>
        <dbReference type="ChEBI" id="CHEBI:18420"/>
    </ligand>
</feature>
<evidence type="ECO:0000256" key="11">
    <source>
        <dbReference type="HAMAP-Rule" id="MF_01490"/>
    </source>
</evidence>
<dbReference type="CDD" id="cd00523">
    <property type="entry name" value="Holliday_junction_resolvase"/>
    <property type="match status" value="1"/>
</dbReference>
<keyword evidence="8 11" id="KW-0233">DNA recombination</keyword>
<evidence type="ECO:0000256" key="2">
    <source>
        <dbReference type="ARBA" id="ARBA00022723"/>
    </source>
</evidence>
<dbReference type="PANTHER" id="PTHR39651:SF1">
    <property type="entry name" value="HOLLIDAY JUNCTION RESOLVASE HJC"/>
    <property type="match status" value="1"/>
</dbReference>
<evidence type="ECO:0000256" key="3">
    <source>
        <dbReference type="ARBA" id="ARBA00022759"/>
    </source>
</evidence>
<dbReference type="GO" id="GO:0008821">
    <property type="term" value="F:crossover junction DNA endonuclease activity"/>
    <property type="evidence" value="ECO:0007669"/>
    <property type="project" value="UniProtKB-UniRule"/>
</dbReference>
<dbReference type="InterPro" id="IPR011335">
    <property type="entry name" value="Restrct_endonuc-II-like"/>
</dbReference>
<keyword evidence="5 11" id="KW-0378">Hydrolase</keyword>
<comment type="subunit">
    <text evidence="11">Homodimer.</text>
</comment>
<evidence type="ECO:0000256" key="6">
    <source>
        <dbReference type="ARBA" id="ARBA00022842"/>
    </source>
</evidence>
<keyword evidence="2 11" id="KW-0479">Metal-binding</keyword>
<feature type="binding site" evidence="11">
    <location>
        <position position="42"/>
    </location>
    <ligand>
        <name>Mg(2+)</name>
        <dbReference type="ChEBI" id="CHEBI:18420"/>
    </ligand>
</feature>
<comment type="catalytic activity">
    <reaction evidence="10 11">
        <text>Endonucleolytic cleavage at a junction such as a reciprocal single-stranded crossover between two homologous DNA duplexes (Holliday junction).</text>
        <dbReference type="EC" id="3.1.21.10"/>
    </reaction>
</comment>
<organism evidence="12">
    <name type="scientific">Thermogladius calderae</name>
    <dbReference type="NCBI Taxonomy" id="1200300"/>
    <lineage>
        <taxon>Archaea</taxon>
        <taxon>Thermoproteota</taxon>
        <taxon>Thermoprotei</taxon>
        <taxon>Desulfurococcales</taxon>
        <taxon>Desulfurococcaceae</taxon>
        <taxon>Thermogladius</taxon>
    </lineage>
</organism>
<dbReference type="InterPro" id="IPR011856">
    <property type="entry name" value="tRNA_endonuc-like_dom_sf"/>
</dbReference>
<comment type="similarity">
    <text evidence="11">Belongs to the Holliday junction resolvase Hjc family.</text>
</comment>
<reference evidence="12" key="1">
    <citation type="journal article" date="2020" name="mSystems">
        <title>Genome- and Community-Level Interaction Insights into Carbon Utilization and Element Cycling Functions of Hydrothermarchaeota in Hydrothermal Sediment.</title>
        <authorList>
            <person name="Zhou Z."/>
            <person name="Liu Y."/>
            <person name="Xu W."/>
            <person name="Pan J."/>
            <person name="Luo Z.H."/>
            <person name="Li M."/>
        </authorList>
    </citation>
    <scope>NUCLEOTIDE SEQUENCE [LARGE SCALE GENOMIC DNA]</scope>
    <source>
        <strain evidence="12">SpSt-110</strain>
    </source>
</reference>
<accession>A0A7J3XZ82</accession>
<dbReference type="Gene3D" id="3.40.1350.10">
    <property type="match status" value="1"/>
</dbReference>
<evidence type="ECO:0000313" key="12">
    <source>
        <dbReference type="EMBL" id="HHP68034.1"/>
    </source>
</evidence>
<dbReference type="HAMAP" id="MF_01490">
    <property type="entry name" value="HJ_Resolv_Hjc"/>
    <property type="match status" value="1"/>
</dbReference>
<keyword evidence="4 11" id="KW-0227">DNA damage</keyword>
<feature type="site" description="Transition state stabilizer" evidence="11">
    <location>
        <position position="57"/>
    </location>
</feature>
<evidence type="ECO:0000256" key="1">
    <source>
        <dbReference type="ARBA" id="ARBA00022722"/>
    </source>
</evidence>
<keyword evidence="7 11" id="KW-0238">DNA-binding</keyword>
<dbReference type="GO" id="GO:0006281">
    <property type="term" value="P:DNA repair"/>
    <property type="evidence" value="ECO:0007669"/>
    <property type="project" value="UniProtKB-UniRule"/>
</dbReference>
<dbReference type="EMBL" id="DRYK01000057">
    <property type="protein sequence ID" value="HHP68034.1"/>
    <property type="molecule type" value="Genomic_DNA"/>
</dbReference>
<dbReference type="PANTHER" id="PTHR39651">
    <property type="entry name" value="HOLLIDAY JUNCTION RESOLVASE HJC"/>
    <property type="match status" value="1"/>
</dbReference>
<keyword evidence="3 11" id="KW-0255">Endonuclease</keyword>
<dbReference type="GO" id="GO:0000287">
    <property type="term" value="F:magnesium ion binding"/>
    <property type="evidence" value="ECO:0007669"/>
    <property type="project" value="UniProtKB-UniRule"/>
</dbReference>
<dbReference type="GO" id="GO:0003677">
    <property type="term" value="F:DNA binding"/>
    <property type="evidence" value="ECO:0007669"/>
    <property type="project" value="UniProtKB-KW"/>
</dbReference>
<sequence length="149" mass="17095">MSNRRRGFAQERDLAKKLWDKGFAVMRAPASGSKAKRLLYPDLVAIKNGVVFAFEVKTTRSRKRDIYIPRQQVDKLVEFSRRSGGMPFIAVKIVGEGDWFFIPLRDLQETGSGGYKVPLSRLETHSFLKMDNLLTLALGVRPLREYFEK</sequence>
<keyword evidence="1 11" id="KW-0540">Nuclease</keyword>
<evidence type="ECO:0000256" key="10">
    <source>
        <dbReference type="ARBA" id="ARBA00029354"/>
    </source>
</evidence>
<dbReference type="InterPro" id="IPR002732">
    <property type="entry name" value="Hjc"/>
</dbReference>
<evidence type="ECO:0000256" key="5">
    <source>
        <dbReference type="ARBA" id="ARBA00022801"/>
    </source>
</evidence>
<feature type="binding site" evidence="11">
    <location>
        <position position="55"/>
    </location>
    <ligand>
        <name>Mg(2+)</name>
        <dbReference type="ChEBI" id="CHEBI:18420"/>
    </ligand>
</feature>
<dbReference type="SUPFAM" id="SSF52980">
    <property type="entry name" value="Restriction endonuclease-like"/>
    <property type="match status" value="1"/>
</dbReference>
<keyword evidence="9 11" id="KW-0234">DNA repair</keyword>
<evidence type="ECO:0000256" key="7">
    <source>
        <dbReference type="ARBA" id="ARBA00023125"/>
    </source>
</evidence>
<dbReference type="InterPro" id="IPR014428">
    <property type="entry name" value="Hjc_arc"/>
</dbReference>
<dbReference type="EC" id="3.1.21.10" evidence="11"/>
<evidence type="ECO:0000256" key="8">
    <source>
        <dbReference type="ARBA" id="ARBA00023172"/>
    </source>
</evidence>
<comment type="cofactor">
    <cofactor evidence="11">
        <name>Mg(2+)</name>
        <dbReference type="ChEBI" id="CHEBI:18420"/>
    </cofactor>
    <text evidence="11">Binds 1 Mg(2+) ion per subunit.</text>
</comment>
<name>A0A7J3XZ82_9CREN</name>
<feature type="active site" evidence="11">
    <location>
        <position position="31"/>
    </location>
</feature>
<evidence type="ECO:0000256" key="9">
    <source>
        <dbReference type="ARBA" id="ARBA00023204"/>
    </source>
</evidence>
<dbReference type="AlphaFoldDB" id="A0A7J3XZ82"/>
<comment type="caution">
    <text evidence="12">The sequence shown here is derived from an EMBL/GenBank/DDBJ whole genome shotgun (WGS) entry which is preliminary data.</text>
</comment>
<evidence type="ECO:0000256" key="4">
    <source>
        <dbReference type="ARBA" id="ARBA00022763"/>
    </source>
</evidence>
<dbReference type="Pfam" id="PF01870">
    <property type="entry name" value="Hjc"/>
    <property type="match status" value="1"/>
</dbReference>
<comment type="function">
    <text evidence="11">A structure-specific endonuclease that resolves Holliday junction (HJ) intermediates during genetic recombination. Cleaves 4-way DNA junctions introducing paired nicks in opposing strands, leaving a 5'-terminal phosphate and a 3'-terminal hydroxyl group that are subsequently ligated to produce recombinant products.</text>
</comment>
<protein>
    <recommendedName>
        <fullName evidence="11">Crossover junction endodeoxyribonuclease Hjc</fullName>
        <shortName evidence="11">Hjc</shortName>
        <ecNumber evidence="11">3.1.21.10</ecNumber>
    </recommendedName>
    <alternativeName>
        <fullName evidence="11">Holliday junction resolvase Hjc</fullName>
    </alternativeName>
</protein>
<dbReference type="NCBIfam" id="NF040854">
    <property type="entry name" value="Hol_resolv_Hjc"/>
    <property type="match status" value="1"/>
</dbReference>
<proteinExistence type="inferred from homology"/>
<keyword evidence="6 11" id="KW-0460">Magnesium</keyword>